<evidence type="ECO:0000256" key="3">
    <source>
        <dbReference type="ARBA" id="ARBA00022705"/>
    </source>
</evidence>
<feature type="binding site" evidence="8">
    <location>
        <position position="148"/>
    </location>
    <ligand>
        <name>ATP</name>
        <dbReference type="ChEBI" id="CHEBI:30616"/>
    </ligand>
</feature>
<keyword evidence="4 8" id="KW-0547">Nucleotide-binding</keyword>
<dbReference type="InterPro" id="IPR001957">
    <property type="entry name" value="Chromosome_initiator_DnaA"/>
</dbReference>
<evidence type="ECO:0000256" key="7">
    <source>
        <dbReference type="ARBA" id="ARBA00023125"/>
    </source>
</evidence>
<dbReference type="Proteomes" id="UP000886289">
    <property type="component" value="Unassembled WGS sequence"/>
</dbReference>
<dbReference type="InterPro" id="IPR038454">
    <property type="entry name" value="DnaA_N_sf"/>
</dbReference>
<keyword evidence="7 8" id="KW-0238">DNA-binding</keyword>
<organism evidence="14">
    <name type="scientific">Desulfofervidus auxilii</name>
    <dbReference type="NCBI Taxonomy" id="1621989"/>
    <lineage>
        <taxon>Bacteria</taxon>
        <taxon>Pseudomonadati</taxon>
        <taxon>Thermodesulfobacteriota</taxon>
        <taxon>Candidatus Desulfofervidia</taxon>
        <taxon>Candidatus Desulfofervidales</taxon>
        <taxon>Candidatus Desulfofervidaceae</taxon>
        <taxon>Candidatus Desulfofervidus</taxon>
    </lineage>
</organism>
<dbReference type="GO" id="GO:0008289">
    <property type="term" value="F:lipid binding"/>
    <property type="evidence" value="ECO:0007669"/>
    <property type="project" value="UniProtKB-KW"/>
</dbReference>
<dbReference type="GO" id="GO:0006270">
    <property type="term" value="P:DNA replication initiation"/>
    <property type="evidence" value="ECO:0007669"/>
    <property type="project" value="UniProtKB-UniRule"/>
</dbReference>
<dbReference type="InterPro" id="IPR024633">
    <property type="entry name" value="DnaA_N_dom"/>
</dbReference>
<dbReference type="InterPro" id="IPR010921">
    <property type="entry name" value="Trp_repressor/repl_initiator"/>
</dbReference>
<keyword evidence="2 8" id="KW-0963">Cytoplasm</keyword>
<dbReference type="SMART" id="SM00760">
    <property type="entry name" value="Bac_DnaA_C"/>
    <property type="match status" value="1"/>
</dbReference>
<sequence length="440" mass="51244">MYVKGLKKIWEQVKLHLSEVLPSNLFQIWINPLQLLGKEGGQILLGCPNQFFLQWVKTHFLHHLEEAWRQYLPECKEVVLKIIKNEKTENKTIIIQSLPLMLPRPRLCKEFTFDEFVVGKCNQYAYATACNLVNGHLNHPIFFYSDIGLGKTHIAQAIAHYILNEKKETRVFYLTAEDFTNQMVKALKEHSINEFKEKYRQECDVFILENIHFLAGKEKIQSELAYTLDVLWEMRKKIVFTGITYPQKIPALKKELKSRMESGLIVPIDPPDQETRFKILKKKAQKQPLSVPEDILAFLAQRIEGDIRRLESALSNLTARALLQKRPLNLDLAKEVVSIFAETKPKINIKKIQSLVCQYYHLNLEELLSSSRKKQVALPRKIAIYLAKQYLNLSLSELGKIFHRHHATILNALHTIEKEIKKQGQLAHEIEYLCQKLEED</sequence>
<dbReference type="AlphaFoldDB" id="A0A7C0U226"/>
<dbReference type="Gene3D" id="1.10.1750.10">
    <property type="match status" value="1"/>
</dbReference>
<dbReference type="NCBIfam" id="TIGR00362">
    <property type="entry name" value="DnaA"/>
    <property type="match status" value="1"/>
</dbReference>
<dbReference type="GO" id="GO:0006275">
    <property type="term" value="P:regulation of DNA replication"/>
    <property type="evidence" value="ECO:0007669"/>
    <property type="project" value="UniProtKB-UniRule"/>
</dbReference>
<comment type="subcellular location">
    <subcellularLocation>
        <location evidence="8">Cytoplasm</location>
    </subcellularLocation>
</comment>
<dbReference type="Gene3D" id="3.40.50.300">
    <property type="entry name" value="P-loop containing nucleotide triphosphate hydrolases"/>
    <property type="match status" value="1"/>
</dbReference>
<evidence type="ECO:0000256" key="9">
    <source>
        <dbReference type="NCBIfam" id="TIGR00362"/>
    </source>
</evidence>
<evidence type="ECO:0000259" key="13">
    <source>
        <dbReference type="SMART" id="SM00760"/>
    </source>
</evidence>
<evidence type="ECO:0000313" key="14">
    <source>
        <dbReference type="EMBL" id="HDD43803.1"/>
    </source>
</evidence>
<protein>
    <recommendedName>
        <fullName evidence="8 9">Chromosomal replication initiator protein DnaA</fullName>
    </recommendedName>
</protein>
<dbReference type="SMART" id="SM00382">
    <property type="entry name" value="AAA"/>
    <property type="match status" value="1"/>
</dbReference>
<keyword evidence="6 8" id="KW-0446">Lipid-binding</keyword>
<feature type="binding site" evidence="8">
    <location>
        <position position="151"/>
    </location>
    <ligand>
        <name>ATP</name>
        <dbReference type="ChEBI" id="CHEBI:30616"/>
    </ligand>
</feature>
<dbReference type="InterPro" id="IPR013159">
    <property type="entry name" value="DnaA_C"/>
</dbReference>
<dbReference type="PRINTS" id="PR00051">
    <property type="entry name" value="DNAA"/>
</dbReference>
<dbReference type="InterPro" id="IPR003593">
    <property type="entry name" value="AAA+_ATPase"/>
</dbReference>
<dbReference type="InterPro" id="IPR055199">
    <property type="entry name" value="Hda_lid"/>
</dbReference>
<dbReference type="CDD" id="cd00009">
    <property type="entry name" value="AAA"/>
    <property type="match status" value="1"/>
</dbReference>
<dbReference type="Pfam" id="PF22688">
    <property type="entry name" value="Hda_lid"/>
    <property type="match status" value="1"/>
</dbReference>
<dbReference type="PANTHER" id="PTHR30050:SF2">
    <property type="entry name" value="CHROMOSOMAL REPLICATION INITIATOR PROTEIN DNAA"/>
    <property type="match status" value="1"/>
</dbReference>
<dbReference type="GO" id="GO:0005524">
    <property type="term" value="F:ATP binding"/>
    <property type="evidence" value="ECO:0007669"/>
    <property type="project" value="UniProtKB-UniRule"/>
</dbReference>
<evidence type="ECO:0000256" key="2">
    <source>
        <dbReference type="ARBA" id="ARBA00022490"/>
    </source>
</evidence>
<evidence type="ECO:0000256" key="4">
    <source>
        <dbReference type="ARBA" id="ARBA00022741"/>
    </source>
</evidence>
<keyword evidence="5 8" id="KW-0067">ATP-binding</keyword>
<evidence type="ECO:0000256" key="11">
    <source>
        <dbReference type="RuleBase" id="RU004227"/>
    </source>
</evidence>
<proteinExistence type="inferred from homology"/>
<feature type="domain" description="AAA+ ATPase" evidence="12">
    <location>
        <begin position="137"/>
        <end position="328"/>
    </location>
</feature>
<dbReference type="Pfam" id="PF00308">
    <property type="entry name" value="Bac_DnaA"/>
    <property type="match status" value="1"/>
</dbReference>
<feature type="binding site" evidence="8">
    <location>
        <position position="152"/>
    </location>
    <ligand>
        <name>ATP</name>
        <dbReference type="ChEBI" id="CHEBI:30616"/>
    </ligand>
</feature>
<comment type="subunit">
    <text evidence="8">Oligomerizes as a right-handed, spiral filament on DNA at oriC.</text>
</comment>
<dbReference type="GO" id="GO:0005886">
    <property type="term" value="C:plasma membrane"/>
    <property type="evidence" value="ECO:0007669"/>
    <property type="project" value="TreeGrafter"/>
</dbReference>
<evidence type="ECO:0000256" key="1">
    <source>
        <dbReference type="ARBA" id="ARBA00006583"/>
    </source>
</evidence>
<dbReference type="InterPro" id="IPR013317">
    <property type="entry name" value="DnaA_dom"/>
</dbReference>
<evidence type="ECO:0000256" key="10">
    <source>
        <dbReference type="RuleBase" id="RU000577"/>
    </source>
</evidence>
<evidence type="ECO:0000256" key="6">
    <source>
        <dbReference type="ARBA" id="ARBA00023121"/>
    </source>
</evidence>
<comment type="caution">
    <text evidence="14">The sequence shown here is derived from an EMBL/GenBank/DDBJ whole genome shotgun (WGS) entry which is preliminary data.</text>
</comment>
<dbReference type="GO" id="GO:0005737">
    <property type="term" value="C:cytoplasm"/>
    <property type="evidence" value="ECO:0007669"/>
    <property type="project" value="UniProtKB-SubCell"/>
</dbReference>
<gene>
    <name evidence="8 14" type="primary">dnaA</name>
    <name evidence="14" type="ORF">ENG63_02940</name>
</gene>
<keyword evidence="3 8" id="KW-0235">DNA replication</keyword>
<dbReference type="InterPro" id="IPR020591">
    <property type="entry name" value="Chromosome_initiator_DnaA-like"/>
</dbReference>
<dbReference type="Gene3D" id="3.30.300.180">
    <property type="match status" value="1"/>
</dbReference>
<dbReference type="EMBL" id="DRBS01000115">
    <property type="protein sequence ID" value="HDD43803.1"/>
    <property type="molecule type" value="Genomic_DNA"/>
</dbReference>
<dbReference type="Gene3D" id="1.10.8.60">
    <property type="match status" value="1"/>
</dbReference>
<evidence type="ECO:0000256" key="5">
    <source>
        <dbReference type="ARBA" id="ARBA00022840"/>
    </source>
</evidence>
<feature type="domain" description="Chromosomal replication initiator DnaA C-terminal" evidence="13">
    <location>
        <begin position="348"/>
        <end position="416"/>
    </location>
</feature>
<evidence type="ECO:0000256" key="8">
    <source>
        <dbReference type="HAMAP-Rule" id="MF_00377"/>
    </source>
</evidence>
<name>A0A7C0U226_DESA2</name>
<evidence type="ECO:0000259" key="12">
    <source>
        <dbReference type="SMART" id="SM00382"/>
    </source>
</evidence>
<dbReference type="SUPFAM" id="SSF52540">
    <property type="entry name" value="P-loop containing nucleoside triphosphate hydrolases"/>
    <property type="match status" value="1"/>
</dbReference>
<feature type="region of interest" description="Domain I, interacts with DnaA modulators" evidence="8">
    <location>
        <begin position="1"/>
        <end position="88"/>
    </location>
</feature>
<accession>A0A7C0U226</accession>
<comment type="domain">
    <text evidence="8">Domain I is involved in oligomerization and binding regulators, domain II is flexibile and of varying length in different bacteria, domain III forms the AAA+ region, while domain IV binds dsDNA.</text>
</comment>
<dbReference type="SUPFAM" id="SSF48295">
    <property type="entry name" value="TrpR-like"/>
    <property type="match status" value="1"/>
</dbReference>
<dbReference type="InterPro" id="IPR027417">
    <property type="entry name" value="P-loop_NTPase"/>
</dbReference>
<reference evidence="14" key="1">
    <citation type="journal article" date="2020" name="mSystems">
        <title>Genome- and Community-Level Interaction Insights into Carbon Utilization and Element Cycling Functions of Hydrothermarchaeota in Hydrothermal Sediment.</title>
        <authorList>
            <person name="Zhou Z."/>
            <person name="Liu Y."/>
            <person name="Xu W."/>
            <person name="Pan J."/>
            <person name="Luo Z.H."/>
            <person name="Li M."/>
        </authorList>
    </citation>
    <scope>NUCLEOTIDE SEQUENCE [LARGE SCALE GENOMIC DNA]</scope>
    <source>
        <strain evidence="14">HyVt-233</strain>
    </source>
</reference>
<dbReference type="HAMAP" id="MF_00377">
    <property type="entry name" value="DnaA_bact"/>
    <property type="match status" value="1"/>
</dbReference>
<dbReference type="GO" id="GO:0003688">
    <property type="term" value="F:DNA replication origin binding"/>
    <property type="evidence" value="ECO:0007669"/>
    <property type="project" value="UniProtKB-UniRule"/>
</dbReference>
<comment type="caution">
    <text evidence="8">Lacks conserved residue(s) required for the propagation of feature annotation.</text>
</comment>
<dbReference type="CDD" id="cd06571">
    <property type="entry name" value="Bac_DnaA_C"/>
    <property type="match status" value="1"/>
</dbReference>
<comment type="function">
    <text evidence="8 10">Plays an essential role in the initiation and regulation of chromosomal replication. ATP-DnaA binds to the origin of replication (oriC) to initiate formation of the DNA replication initiation complex once per cell cycle. Binds the DnaA box (a 9 base pair repeat at the origin) and separates the double-stranded (ds)DNA. Forms a right-handed helical filament on oriC DNA; dsDNA binds to the exterior of the filament while single-stranded (ss)DNA is stabiized in the filament's interior. The ATP-DnaA-oriC complex binds and stabilizes one strand of the AT-rich DNA unwinding element (DUE), permitting loading of DNA polymerase. After initiation quickly degrades to an ADP-DnaA complex that is not apt for DNA replication. Binds acidic phospholipids.</text>
</comment>
<comment type="similarity">
    <text evidence="1 8 11">Belongs to the DnaA family.</text>
</comment>
<dbReference type="PANTHER" id="PTHR30050">
    <property type="entry name" value="CHROMOSOMAL REPLICATION INITIATOR PROTEIN DNAA"/>
    <property type="match status" value="1"/>
</dbReference>
<feature type="region of interest" description="Domain IV, binds dsDNA" evidence="8">
    <location>
        <begin position="322"/>
        <end position="440"/>
    </location>
</feature>
<dbReference type="Pfam" id="PF11638">
    <property type="entry name" value="DnaA_N"/>
    <property type="match status" value="1"/>
</dbReference>
<dbReference type="Pfam" id="PF08299">
    <property type="entry name" value="Bac_DnaA_C"/>
    <property type="match status" value="1"/>
</dbReference>
<feature type="binding site" evidence="8">
    <location>
        <position position="150"/>
    </location>
    <ligand>
        <name>ATP</name>
        <dbReference type="ChEBI" id="CHEBI:30616"/>
    </ligand>
</feature>